<dbReference type="Proteomes" id="UP000593561">
    <property type="component" value="Unassembled WGS sequence"/>
</dbReference>
<dbReference type="AlphaFoldDB" id="A0A7J8RMW9"/>
<comment type="caution">
    <text evidence="1">The sequence shown here is derived from an EMBL/GenBank/DDBJ whole genome shotgun (WGS) entry which is preliminary data.</text>
</comment>
<proteinExistence type="predicted"/>
<protein>
    <submittedName>
        <fullName evidence="1">Uncharacterized protein</fullName>
    </submittedName>
</protein>
<name>A0A7J8RMW9_GOSDV</name>
<gene>
    <name evidence="1" type="ORF">Godav_015145</name>
</gene>
<accession>A0A7J8RMW9</accession>
<evidence type="ECO:0000313" key="1">
    <source>
        <dbReference type="EMBL" id="MBA0614933.1"/>
    </source>
</evidence>
<evidence type="ECO:0000313" key="2">
    <source>
        <dbReference type="Proteomes" id="UP000593561"/>
    </source>
</evidence>
<dbReference type="EMBL" id="JABFAC010000006">
    <property type="protein sequence ID" value="MBA0614933.1"/>
    <property type="molecule type" value="Genomic_DNA"/>
</dbReference>
<keyword evidence="2" id="KW-1185">Reference proteome</keyword>
<sequence>MKETFDLVEGCIDGFHSMEEQLRDFVLDSLGANAEKMNELVNSTTKKLAEKDENLEDIATSNRCSQTGKVQGCKVHKGCGQLLVENRVHG</sequence>
<reference evidence="1 2" key="1">
    <citation type="journal article" date="2019" name="Genome Biol. Evol.">
        <title>Insights into the evolution of the New World diploid cottons (Gossypium, subgenus Houzingenia) based on genome sequencing.</title>
        <authorList>
            <person name="Grover C.E."/>
            <person name="Arick M.A. 2nd"/>
            <person name="Thrash A."/>
            <person name="Conover J.L."/>
            <person name="Sanders W.S."/>
            <person name="Peterson D.G."/>
            <person name="Frelichowski J.E."/>
            <person name="Scheffler J.A."/>
            <person name="Scheffler B.E."/>
            <person name="Wendel J.F."/>
        </authorList>
    </citation>
    <scope>NUCLEOTIDE SEQUENCE [LARGE SCALE GENOMIC DNA]</scope>
    <source>
        <strain evidence="1">27</strain>
        <tissue evidence="1">Leaf</tissue>
    </source>
</reference>
<organism evidence="1 2">
    <name type="scientific">Gossypium davidsonii</name>
    <name type="common">Davidson's cotton</name>
    <name type="synonym">Gossypium klotzschianum subsp. davidsonii</name>
    <dbReference type="NCBI Taxonomy" id="34287"/>
    <lineage>
        <taxon>Eukaryota</taxon>
        <taxon>Viridiplantae</taxon>
        <taxon>Streptophyta</taxon>
        <taxon>Embryophyta</taxon>
        <taxon>Tracheophyta</taxon>
        <taxon>Spermatophyta</taxon>
        <taxon>Magnoliopsida</taxon>
        <taxon>eudicotyledons</taxon>
        <taxon>Gunneridae</taxon>
        <taxon>Pentapetalae</taxon>
        <taxon>rosids</taxon>
        <taxon>malvids</taxon>
        <taxon>Malvales</taxon>
        <taxon>Malvaceae</taxon>
        <taxon>Malvoideae</taxon>
        <taxon>Gossypium</taxon>
    </lineage>
</organism>